<proteinExistence type="predicted"/>
<dbReference type="SUPFAM" id="SSF53067">
    <property type="entry name" value="Actin-like ATPase domain"/>
    <property type="match status" value="2"/>
</dbReference>
<name>A0A9N9ZJ72_9HYPO</name>
<dbReference type="PANTHER" id="PTHR14187">
    <property type="entry name" value="ALPHA KINASE/ELONGATION FACTOR 2 KINASE"/>
    <property type="match status" value="1"/>
</dbReference>
<accession>A0A9N9ZJ72</accession>
<dbReference type="Pfam" id="PF00012">
    <property type="entry name" value="HSP70"/>
    <property type="match status" value="1"/>
</dbReference>
<dbReference type="GO" id="GO:0005524">
    <property type="term" value="F:ATP binding"/>
    <property type="evidence" value="ECO:0007669"/>
    <property type="project" value="UniProtKB-KW"/>
</dbReference>
<dbReference type="EMBL" id="CABFOC020000063">
    <property type="protein sequence ID" value="CAH0056308.1"/>
    <property type="molecule type" value="Genomic_DNA"/>
</dbReference>
<organism evidence="3 4">
    <name type="scientific">Clonostachys solani</name>
    <dbReference type="NCBI Taxonomy" id="160281"/>
    <lineage>
        <taxon>Eukaryota</taxon>
        <taxon>Fungi</taxon>
        <taxon>Dikarya</taxon>
        <taxon>Ascomycota</taxon>
        <taxon>Pezizomycotina</taxon>
        <taxon>Sordariomycetes</taxon>
        <taxon>Hypocreomycetidae</taxon>
        <taxon>Hypocreales</taxon>
        <taxon>Bionectriaceae</taxon>
        <taxon>Clonostachys</taxon>
    </lineage>
</organism>
<evidence type="ECO:0000256" key="1">
    <source>
        <dbReference type="ARBA" id="ARBA00022741"/>
    </source>
</evidence>
<dbReference type="OrthoDB" id="2963168at2759"/>
<keyword evidence="1" id="KW-0547">Nucleotide-binding</keyword>
<evidence type="ECO:0000313" key="3">
    <source>
        <dbReference type="EMBL" id="CAH0056308.1"/>
    </source>
</evidence>
<dbReference type="AlphaFoldDB" id="A0A9N9ZJ72"/>
<gene>
    <name evidence="3" type="ORF">CSOL1703_00006248</name>
</gene>
<dbReference type="Proteomes" id="UP000775872">
    <property type="component" value="Unassembled WGS sequence"/>
</dbReference>
<dbReference type="GO" id="GO:0140662">
    <property type="term" value="F:ATP-dependent protein folding chaperone"/>
    <property type="evidence" value="ECO:0007669"/>
    <property type="project" value="InterPro"/>
</dbReference>
<dbReference type="InterPro" id="IPR013126">
    <property type="entry name" value="Hsp_70_fam"/>
</dbReference>
<dbReference type="CDD" id="cd10170">
    <property type="entry name" value="ASKHA_NBD_HSP70"/>
    <property type="match status" value="1"/>
</dbReference>
<sequence length="618" mass="69578">MPRKRNATHDSWDPKAVTKKFKITRDTALEEFLVIGIDFGTTYSGVAWATAEDFGNDQINFITVWPDADLEEAKVPTTLVYRPEGTQSWGYQVPFEDRDRLSWFKLLLLRDEDLPKEIKESEPLLQARMLLEKLGKTPVEVIADYLRKLWEHTLQTIAKARSSTLLDALRFHVVLTVPASWKDYARRAMKDAAKRAGITSDRPSGETVLSFAMEPEAAALATIWEKERRLKADDVYMICDAGGGTVDIITYKVGSLDPIELHEAAGGEAGICGGMFIDEKFRLICKARLGRHWFNLTLKGIGEIMQSQWEHGIKTIFSSKNEKKKHIISVPAEAFATKKDMNDQSREPKIIDGRIYFSVSDIQKAFEESFAKIADLVSQQISKSAPYPVTAIILVGGLGSSPYLYEHLSDKYKGKPEVLQAGGTKPRSAICRGAVYKGFMDRLNGNPSGLSARAHMSVVSTIARLSLGIEMNEKFIKGVHREEDKIWAPLQGEWRAQRQMRWYLKKGDVVMAAEPIRHLFYCLFENESYKDGITLTFLQCGLDNPPNRRDGSVTKMGSIHCQTSHLAKDFEIFISAEDEKCKKMNYEVDMVPSGASTVFTVHFKGQKLGTHECQLDLT</sequence>
<protein>
    <recommendedName>
        <fullName evidence="5">Heat shock 70 kDa protein 12A</fullName>
    </recommendedName>
</protein>
<dbReference type="InterPro" id="IPR043129">
    <property type="entry name" value="ATPase_NBD"/>
</dbReference>
<evidence type="ECO:0008006" key="5">
    <source>
        <dbReference type="Google" id="ProtNLM"/>
    </source>
</evidence>
<keyword evidence="2" id="KW-0067">ATP-binding</keyword>
<dbReference type="PRINTS" id="PR00301">
    <property type="entry name" value="HEATSHOCK70"/>
</dbReference>
<comment type="caution">
    <text evidence="3">The sequence shown here is derived from an EMBL/GenBank/DDBJ whole genome shotgun (WGS) entry which is preliminary data.</text>
</comment>
<dbReference type="Gene3D" id="3.30.420.40">
    <property type="match status" value="1"/>
</dbReference>
<reference evidence="3" key="1">
    <citation type="submission" date="2021-10" db="EMBL/GenBank/DDBJ databases">
        <authorList>
            <person name="Piombo E."/>
        </authorList>
    </citation>
    <scope>NUCLEOTIDE SEQUENCE</scope>
</reference>
<evidence type="ECO:0000256" key="2">
    <source>
        <dbReference type="ARBA" id="ARBA00022840"/>
    </source>
</evidence>
<evidence type="ECO:0000313" key="4">
    <source>
        <dbReference type="Proteomes" id="UP000775872"/>
    </source>
</evidence>
<keyword evidence="4" id="KW-1185">Reference proteome</keyword>
<dbReference type="PANTHER" id="PTHR14187:SF5">
    <property type="entry name" value="HEAT SHOCK 70 KDA PROTEIN 12A"/>
    <property type="match status" value="1"/>
</dbReference>